<evidence type="ECO:0000313" key="9">
    <source>
        <dbReference type="Proteomes" id="UP001143307"/>
    </source>
</evidence>
<dbReference type="Gene3D" id="1.20.1250.20">
    <property type="entry name" value="MFS general substrate transporter like domains"/>
    <property type="match status" value="2"/>
</dbReference>
<dbReference type="SUPFAM" id="SSF103473">
    <property type="entry name" value="MFS general substrate transporter"/>
    <property type="match status" value="1"/>
</dbReference>
<dbReference type="InterPro" id="IPR011701">
    <property type="entry name" value="MFS"/>
</dbReference>
<feature type="transmembrane region" description="Helical" evidence="6">
    <location>
        <begin position="7"/>
        <end position="26"/>
    </location>
</feature>
<feature type="transmembrane region" description="Helical" evidence="6">
    <location>
        <begin position="75"/>
        <end position="92"/>
    </location>
</feature>
<protein>
    <submittedName>
        <fullName evidence="8">MFS transporter</fullName>
    </submittedName>
</protein>
<dbReference type="InterPro" id="IPR036259">
    <property type="entry name" value="MFS_trans_sf"/>
</dbReference>
<keyword evidence="3 6" id="KW-0812">Transmembrane</keyword>
<evidence type="ECO:0000256" key="3">
    <source>
        <dbReference type="ARBA" id="ARBA00022692"/>
    </source>
</evidence>
<dbReference type="InterPro" id="IPR050189">
    <property type="entry name" value="MFS_Efflux_Transporters"/>
</dbReference>
<evidence type="ECO:0000256" key="5">
    <source>
        <dbReference type="ARBA" id="ARBA00023136"/>
    </source>
</evidence>
<feature type="transmembrane region" description="Helical" evidence="6">
    <location>
        <begin position="244"/>
        <end position="262"/>
    </location>
</feature>
<proteinExistence type="predicted"/>
<gene>
    <name evidence="8" type="ORF">EYC87_13005</name>
</gene>
<feature type="domain" description="Major facilitator superfamily (MFS) profile" evidence="7">
    <location>
        <begin position="1"/>
        <end position="403"/>
    </location>
</feature>
<evidence type="ECO:0000313" key="8">
    <source>
        <dbReference type="EMBL" id="MCX2974505.1"/>
    </source>
</evidence>
<feature type="transmembrane region" description="Helical" evidence="6">
    <location>
        <begin position="283"/>
        <end position="300"/>
    </location>
</feature>
<feature type="transmembrane region" description="Helical" evidence="6">
    <location>
        <begin position="140"/>
        <end position="160"/>
    </location>
</feature>
<reference evidence="8" key="1">
    <citation type="submission" date="2019-02" db="EMBL/GenBank/DDBJ databases">
        <authorList>
            <person name="Li S.-H."/>
        </authorList>
    </citation>
    <scope>NUCLEOTIDE SEQUENCE</scope>
    <source>
        <strain evidence="8">IMCC8485</strain>
    </source>
</reference>
<feature type="transmembrane region" description="Helical" evidence="6">
    <location>
        <begin position="339"/>
        <end position="359"/>
    </location>
</feature>
<dbReference type="Pfam" id="PF07690">
    <property type="entry name" value="MFS_1"/>
    <property type="match status" value="1"/>
</dbReference>
<comment type="subcellular location">
    <subcellularLocation>
        <location evidence="1">Cell membrane</location>
        <topology evidence="1">Multi-pass membrane protein</topology>
    </subcellularLocation>
</comment>
<feature type="transmembrane region" description="Helical" evidence="6">
    <location>
        <begin position="46"/>
        <end position="63"/>
    </location>
</feature>
<keyword evidence="2" id="KW-1003">Cell membrane</keyword>
<feature type="transmembrane region" description="Helical" evidence="6">
    <location>
        <begin position="98"/>
        <end position="119"/>
    </location>
</feature>
<dbReference type="Proteomes" id="UP001143307">
    <property type="component" value="Unassembled WGS sequence"/>
</dbReference>
<evidence type="ECO:0000256" key="6">
    <source>
        <dbReference type="SAM" id="Phobius"/>
    </source>
</evidence>
<feature type="transmembrane region" description="Helical" evidence="6">
    <location>
        <begin position="166"/>
        <end position="189"/>
    </location>
</feature>
<feature type="transmembrane region" description="Helical" evidence="6">
    <location>
        <begin position="379"/>
        <end position="399"/>
    </location>
</feature>
<dbReference type="PROSITE" id="PS50850">
    <property type="entry name" value="MFS"/>
    <property type="match status" value="1"/>
</dbReference>
<feature type="transmembrane region" description="Helical" evidence="6">
    <location>
        <begin position="216"/>
        <end position="238"/>
    </location>
</feature>
<dbReference type="PANTHER" id="PTHR43124">
    <property type="entry name" value="PURINE EFFLUX PUMP PBUE"/>
    <property type="match status" value="1"/>
</dbReference>
<keyword evidence="9" id="KW-1185">Reference proteome</keyword>
<evidence type="ECO:0000256" key="2">
    <source>
        <dbReference type="ARBA" id="ARBA00022475"/>
    </source>
</evidence>
<organism evidence="8 9">
    <name type="scientific">Candidatus Seongchinamella marina</name>
    <dbReference type="NCBI Taxonomy" id="2518990"/>
    <lineage>
        <taxon>Bacteria</taxon>
        <taxon>Pseudomonadati</taxon>
        <taxon>Pseudomonadota</taxon>
        <taxon>Gammaproteobacteria</taxon>
        <taxon>Cellvibrionales</taxon>
        <taxon>Halieaceae</taxon>
        <taxon>Seongchinamella</taxon>
    </lineage>
</organism>
<comment type="caution">
    <text evidence="8">The sequence shown here is derived from an EMBL/GenBank/DDBJ whole genome shotgun (WGS) entry which is preliminary data.</text>
</comment>
<dbReference type="CDD" id="cd06174">
    <property type="entry name" value="MFS"/>
    <property type="match status" value="1"/>
</dbReference>
<sequence>MQSLKRWLVMAILCFSGGIIFLLPFLREVYYIPMQEAFGYSNTQMGVQMSVFGFTSLLSYFPGGWMADRFSPRKLMTSSLIATGVGGFYFASFPSYEIGIAIHAFWGVSISLMFWAAMIKATRSWAQPGQQGRAFGILESGRGIAELMSSSIFLAIFAWLGSNATALSQVINLFAATNILLAVMAWLILDDEVRQQGDAPTKVGVQEVLEVLRMPAVWLIAIVVMTAYSAYWGVYYLTPYATDVFGLSVVLGGAIAVGKMWLKPFAAAGAGFIADRFGVSKTVFVSFIIVTAGFIVFGILPGGQSWLIVMLINAAIVSAAIFALRGIYFALLEEGGVDAAVTGTAAGVISAVGFTPDVFMPLLGGVLLDAYPGAEGYRYFYFAIAIFCAAGALASWQIMRNTKKRFQLNAAHA</sequence>
<dbReference type="InterPro" id="IPR020846">
    <property type="entry name" value="MFS_dom"/>
</dbReference>
<dbReference type="PANTHER" id="PTHR43124:SF3">
    <property type="entry name" value="CHLORAMPHENICOL EFFLUX PUMP RV0191"/>
    <property type="match status" value="1"/>
</dbReference>
<evidence type="ECO:0000256" key="1">
    <source>
        <dbReference type="ARBA" id="ARBA00004651"/>
    </source>
</evidence>
<keyword evidence="5 6" id="KW-0472">Membrane</keyword>
<feature type="transmembrane region" description="Helical" evidence="6">
    <location>
        <begin position="306"/>
        <end position="327"/>
    </location>
</feature>
<name>A0ABT3SX56_9GAMM</name>
<evidence type="ECO:0000259" key="7">
    <source>
        <dbReference type="PROSITE" id="PS50850"/>
    </source>
</evidence>
<keyword evidence="4 6" id="KW-1133">Transmembrane helix</keyword>
<dbReference type="EMBL" id="SHNP01000004">
    <property type="protein sequence ID" value="MCX2974505.1"/>
    <property type="molecule type" value="Genomic_DNA"/>
</dbReference>
<evidence type="ECO:0000256" key="4">
    <source>
        <dbReference type="ARBA" id="ARBA00022989"/>
    </source>
</evidence>
<dbReference type="RefSeq" id="WP_279253265.1">
    <property type="nucleotide sequence ID" value="NZ_SHNP01000004.1"/>
</dbReference>
<accession>A0ABT3SX56</accession>